<proteinExistence type="predicted"/>
<keyword evidence="1" id="KW-0732">Signal</keyword>
<dbReference type="AlphaFoldDB" id="A0A1K2IXK5"/>
<evidence type="ECO:0000256" key="1">
    <source>
        <dbReference type="SAM" id="SignalP"/>
    </source>
</evidence>
<protein>
    <submittedName>
        <fullName evidence="2">Uncharacterized protein</fullName>
    </submittedName>
</protein>
<dbReference type="OrthoDB" id="1243632at2"/>
<dbReference type="RefSeq" id="WP_072412990.1">
    <property type="nucleotide sequence ID" value="NZ_FPKW01000058.1"/>
</dbReference>
<evidence type="ECO:0000313" key="3">
    <source>
        <dbReference type="Proteomes" id="UP000182034"/>
    </source>
</evidence>
<reference evidence="3" key="1">
    <citation type="submission" date="2016-10" db="EMBL/GenBank/DDBJ databases">
        <authorList>
            <person name="Varghese N."/>
            <person name="Submissions S."/>
        </authorList>
    </citation>
    <scope>NUCLEOTIDE SEQUENCE [LARGE SCALE GENOMIC DNA]</scope>
    <source>
        <strain evidence="3">SUR2</strain>
    </source>
</reference>
<dbReference type="EMBL" id="FPKW01000058">
    <property type="protein sequence ID" value="SFZ97161.1"/>
    <property type="molecule type" value="Genomic_DNA"/>
</dbReference>
<feature type="signal peptide" evidence="1">
    <location>
        <begin position="1"/>
        <end position="18"/>
    </location>
</feature>
<evidence type="ECO:0000313" key="2">
    <source>
        <dbReference type="EMBL" id="SFZ97161.1"/>
    </source>
</evidence>
<dbReference type="STRING" id="1612149.SAMN05216324_1582"/>
<organism evidence="2 3">
    <name type="scientific">Chryseobacterium limigenitum</name>
    <dbReference type="NCBI Taxonomy" id="1612149"/>
    <lineage>
        <taxon>Bacteria</taxon>
        <taxon>Pseudomonadati</taxon>
        <taxon>Bacteroidota</taxon>
        <taxon>Flavobacteriia</taxon>
        <taxon>Flavobacteriales</taxon>
        <taxon>Weeksellaceae</taxon>
        <taxon>Chryseobacterium group</taxon>
        <taxon>Chryseobacterium</taxon>
    </lineage>
</organism>
<name>A0A1K2IXK5_9FLAO</name>
<accession>A0A1K2IXK5</accession>
<dbReference type="Proteomes" id="UP000182034">
    <property type="component" value="Unassembled WGS sequence"/>
</dbReference>
<keyword evidence="3" id="KW-1185">Reference proteome</keyword>
<feature type="chain" id="PRO_5012860161" evidence="1">
    <location>
        <begin position="19"/>
        <end position="191"/>
    </location>
</feature>
<gene>
    <name evidence="2" type="ORF">SAMN05216324_1582</name>
</gene>
<sequence length="191" mass="20441">MKKLLLLATLVASYCISAQTPAPGTLYIQNYTPYYVEYHLIKSNLGSPTTGCTPMLEARDATNNLLKLGYTNDPSISIDASYDKNVNNTFAFNAAVPTTPQVGRWVLNSNYAAPYTAPAPVLATFSNFTTWTGIKFGVQDQSGVNAGGYYFMGQFCGTTTVISDLTGNVIPPSMAGATLFTVGGATWVVIF</sequence>